<evidence type="ECO:0000259" key="2">
    <source>
        <dbReference type="Pfam" id="PF14258"/>
    </source>
</evidence>
<gene>
    <name evidence="3" type="ORF">DK846_07445</name>
</gene>
<keyword evidence="1" id="KW-1133">Transmembrane helix</keyword>
<dbReference type="AlphaFoldDB" id="A0A2V2N8Z8"/>
<accession>A0A2V2N8Z8</accession>
<keyword evidence="4" id="KW-1185">Reference proteome</keyword>
<dbReference type="Pfam" id="PF14258">
    <property type="entry name" value="DUF4350"/>
    <property type="match status" value="1"/>
</dbReference>
<evidence type="ECO:0000313" key="3">
    <source>
        <dbReference type="EMBL" id="PWR72777.1"/>
    </source>
</evidence>
<reference evidence="3 4" key="1">
    <citation type="submission" date="2018-05" db="EMBL/GenBank/DDBJ databases">
        <title>Draft genome of Methanospirillum lacunae Ki8-1.</title>
        <authorList>
            <person name="Dueholm M.S."/>
            <person name="Nielsen P.H."/>
            <person name="Bakmann L.F."/>
            <person name="Otzen D.E."/>
        </authorList>
    </citation>
    <scope>NUCLEOTIDE SEQUENCE [LARGE SCALE GENOMIC DNA]</scope>
    <source>
        <strain evidence="3 4">Ki8-1</strain>
    </source>
</reference>
<dbReference type="Proteomes" id="UP000245657">
    <property type="component" value="Unassembled WGS sequence"/>
</dbReference>
<feature type="domain" description="DUF4350" evidence="2">
    <location>
        <begin position="33"/>
        <end position="236"/>
    </location>
</feature>
<dbReference type="InterPro" id="IPR025646">
    <property type="entry name" value="DUF4350"/>
</dbReference>
<sequence length="292" mass="32544">MKTENGIALLLIIAAVFLLISHLSTNNLEFSRYNAGWNGTSDFFDLQNRHTTEDITNTSSLSGKQNSTLLIIAPKKPYSAYELSDYRSYIQRGNIIILADDFGTGNDFLRGIGSSIRILPGIVASVDRAYNDSYAIVSYPVFNHSLTRNVSSIVLDKGAALEGGEPLIKTTLMSWIDADNNARITKKEMLGKYTVVTREHIGKGELIVLSDPSIFINTMNSLDDKWDNRKFIENILALSNHLIIDQANSRTSDTDGYSTIMQDLKSSSLSMLAFIGLLLFILIILFIKKRYI</sequence>
<feature type="transmembrane region" description="Helical" evidence="1">
    <location>
        <begin position="269"/>
        <end position="287"/>
    </location>
</feature>
<comment type="caution">
    <text evidence="3">The sequence shown here is derived from an EMBL/GenBank/DDBJ whole genome shotgun (WGS) entry which is preliminary data.</text>
</comment>
<evidence type="ECO:0000256" key="1">
    <source>
        <dbReference type="SAM" id="Phobius"/>
    </source>
</evidence>
<dbReference type="RefSeq" id="WP_109968288.1">
    <property type="nucleotide sequence ID" value="NZ_CP176093.1"/>
</dbReference>
<protein>
    <recommendedName>
        <fullName evidence="2">DUF4350 domain-containing protein</fullName>
    </recommendedName>
</protein>
<dbReference type="OrthoDB" id="372296at2157"/>
<organism evidence="3 4">
    <name type="scientific">Methanospirillum lacunae</name>
    <dbReference type="NCBI Taxonomy" id="668570"/>
    <lineage>
        <taxon>Archaea</taxon>
        <taxon>Methanobacteriati</taxon>
        <taxon>Methanobacteriota</taxon>
        <taxon>Stenosarchaea group</taxon>
        <taxon>Methanomicrobia</taxon>
        <taxon>Methanomicrobiales</taxon>
        <taxon>Methanospirillaceae</taxon>
        <taxon>Methanospirillum</taxon>
    </lineage>
</organism>
<proteinExistence type="predicted"/>
<dbReference type="EMBL" id="QGMY01000006">
    <property type="protein sequence ID" value="PWR72777.1"/>
    <property type="molecule type" value="Genomic_DNA"/>
</dbReference>
<name>A0A2V2N8Z8_9EURY</name>
<keyword evidence="1" id="KW-0472">Membrane</keyword>
<keyword evidence="1" id="KW-0812">Transmembrane</keyword>
<dbReference type="GeneID" id="97548521"/>
<evidence type="ECO:0000313" key="4">
    <source>
        <dbReference type="Proteomes" id="UP000245657"/>
    </source>
</evidence>